<dbReference type="Proteomes" id="UP000752696">
    <property type="component" value="Unassembled WGS sequence"/>
</dbReference>
<evidence type="ECO:0000313" key="2">
    <source>
        <dbReference type="EMBL" id="CAD1470932.1"/>
    </source>
</evidence>
<gene>
    <name evidence="2" type="ORF">MHI_LOCUS208124</name>
</gene>
<evidence type="ECO:0000256" key="1">
    <source>
        <dbReference type="SAM" id="SignalP"/>
    </source>
</evidence>
<accession>A0A6V7GYT9</accession>
<dbReference type="OrthoDB" id="7548640at2759"/>
<dbReference type="AlphaFoldDB" id="A0A6V7GYT9"/>
<reference evidence="2" key="1">
    <citation type="submission" date="2020-07" db="EMBL/GenBank/DDBJ databases">
        <authorList>
            <person name="Nazaruddin N."/>
        </authorList>
    </citation>
    <scope>NUCLEOTIDE SEQUENCE</scope>
</reference>
<sequence>MFRSIAGVLIVALSLLHQAAFAIDVSQDKNVRVEFTSNDAVQQTKSVGPYPEERGPIFIGDLIAGQRYADETVFRRVIEFNNPTNTIQGTTLDVSVSSGAIHYISTRNVQGSQAVVCGNSNVLGASKTSISLRVPPNSLATLNMVVAAHDRNRKF</sequence>
<evidence type="ECO:0000313" key="3">
    <source>
        <dbReference type="Proteomes" id="UP000752696"/>
    </source>
</evidence>
<dbReference type="EMBL" id="CAJDYZ010004108">
    <property type="protein sequence ID" value="CAD1470932.1"/>
    <property type="molecule type" value="Genomic_DNA"/>
</dbReference>
<feature type="chain" id="PRO_5028003640" evidence="1">
    <location>
        <begin position="23"/>
        <end position="155"/>
    </location>
</feature>
<keyword evidence="3" id="KW-1185">Reference proteome</keyword>
<feature type="signal peptide" evidence="1">
    <location>
        <begin position="1"/>
        <end position="22"/>
    </location>
</feature>
<proteinExistence type="predicted"/>
<organism evidence="2 3">
    <name type="scientific">Heterotrigona itama</name>
    <dbReference type="NCBI Taxonomy" id="395501"/>
    <lineage>
        <taxon>Eukaryota</taxon>
        <taxon>Metazoa</taxon>
        <taxon>Ecdysozoa</taxon>
        <taxon>Arthropoda</taxon>
        <taxon>Hexapoda</taxon>
        <taxon>Insecta</taxon>
        <taxon>Pterygota</taxon>
        <taxon>Neoptera</taxon>
        <taxon>Endopterygota</taxon>
        <taxon>Hymenoptera</taxon>
        <taxon>Apocrita</taxon>
        <taxon>Aculeata</taxon>
        <taxon>Apoidea</taxon>
        <taxon>Anthophila</taxon>
        <taxon>Apidae</taxon>
        <taxon>Heterotrigona</taxon>
    </lineage>
</organism>
<comment type="caution">
    <text evidence="2">The sequence shown here is derived from an EMBL/GenBank/DDBJ whole genome shotgun (WGS) entry which is preliminary data.</text>
</comment>
<keyword evidence="1" id="KW-0732">Signal</keyword>
<name>A0A6V7GYT9_9HYME</name>
<protein>
    <submittedName>
        <fullName evidence="2">Uncharacterized protein</fullName>
    </submittedName>
</protein>